<dbReference type="AlphaFoldDB" id="A0AAQ3K0B1"/>
<keyword evidence="3" id="KW-1185">Reference proteome</keyword>
<feature type="region of interest" description="Disordered" evidence="1">
    <location>
        <begin position="1"/>
        <end position="38"/>
    </location>
</feature>
<protein>
    <submittedName>
        <fullName evidence="2">Uncharacterized protein</fullName>
    </submittedName>
</protein>
<evidence type="ECO:0000313" key="3">
    <source>
        <dbReference type="Proteomes" id="UP001327560"/>
    </source>
</evidence>
<feature type="compositionally biased region" description="Low complexity" evidence="1">
    <location>
        <begin position="82"/>
        <end position="93"/>
    </location>
</feature>
<proteinExistence type="predicted"/>
<dbReference type="Proteomes" id="UP001327560">
    <property type="component" value="Chromosome 2"/>
</dbReference>
<name>A0AAQ3K0B1_9LILI</name>
<feature type="region of interest" description="Disordered" evidence="1">
    <location>
        <begin position="59"/>
        <end position="93"/>
    </location>
</feature>
<evidence type="ECO:0000313" key="2">
    <source>
        <dbReference type="EMBL" id="WOK98699.1"/>
    </source>
</evidence>
<gene>
    <name evidence="2" type="ORF">Cni_G07411</name>
</gene>
<reference evidence="2 3" key="1">
    <citation type="submission" date="2023-10" db="EMBL/GenBank/DDBJ databases">
        <title>Chromosome-scale genome assembly provides insights into flower coloration mechanisms of Canna indica.</title>
        <authorList>
            <person name="Li C."/>
        </authorList>
    </citation>
    <scope>NUCLEOTIDE SEQUENCE [LARGE SCALE GENOMIC DNA]</scope>
    <source>
        <tissue evidence="2">Flower</tissue>
    </source>
</reference>
<sequence>MTNFANAGVALVQETDAESEQGNEARGLESQQPLVLPRSKSEPARWAVMRLGFRRRPLASGPVKASSADVDIGAPLRRSRPRCSSPMRPVTCR</sequence>
<organism evidence="2 3">
    <name type="scientific">Canna indica</name>
    <name type="common">Indian-shot</name>
    <dbReference type="NCBI Taxonomy" id="4628"/>
    <lineage>
        <taxon>Eukaryota</taxon>
        <taxon>Viridiplantae</taxon>
        <taxon>Streptophyta</taxon>
        <taxon>Embryophyta</taxon>
        <taxon>Tracheophyta</taxon>
        <taxon>Spermatophyta</taxon>
        <taxon>Magnoliopsida</taxon>
        <taxon>Liliopsida</taxon>
        <taxon>Zingiberales</taxon>
        <taxon>Cannaceae</taxon>
        <taxon>Canna</taxon>
    </lineage>
</organism>
<dbReference type="EMBL" id="CP136891">
    <property type="protein sequence ID" value="WOK98699.1"/>
    <property type="molecule type" value="Genomic_DNA"/>
</dbReference>
<accession>A0AAQ3K0B1</accession>
<evidence type="ECO:0000256" key="1">
    <source>
        <dbReference type="SAM" id="MobiDB-lite"/>
    </source>
</evidence>